<organism evidence="5 6">
    <name type="scientific">Ananas comosus</name>
    <name type="common">Pineapple</name>
    <name type="synonym">Ananas ananas</name>
    <dbReference type="NCBI Taxonomy" id="4615"/>
    <lineage>
        <taxon>Eukaryota</taxon>
        <taxon>Viridiplantae</taxon>
        <taxon>Streptophyta</taxon>
        <taxon>Embryophyta</taxon>
        <taxon>Tracheophyta</taxon>
        <taxon>Spermatophyta</taxon>
        <taxon>Magnoliopsida</taxon>
        <taxon>Liliopsida</taxon>
        <taxon>Poales</taxon>
        <taxon>Bromeliaceae</taxon>
        <taxon>Bromelioideae</taxon>
        <taxon>Ananas</taxon>
    </lineage>
</organism>
<reference evidence="5 6" key="1">
    <citation type="journal article" date="2016" name="DNA Res.">
        <title>The draft genome of MD-2 pineapple using hybrid error correction of long reads.</title>
        <authorList>
            <person name="Redwan R.M."/>
            <person name="Saidin A."/>
            <person name="Kumar S.V."/>
        </authorList>
    </citation>
    <scope>NUCLEOTIDE SEQUENCE [LARGE SCALE GENOMIC DNA]</scope>
    <source>
        <strain evidence="6">cv. MD2</strain>
        <tissue evidence="5">Leaf</tissue>
    </source>
</reference>
<dbReference type="PROSITE" id="PS51375">
    <property type="entry name" value="PPR"/>
    <property type="match status" value="8"/>
</dbReference>
<dbReference type="InterPro" id="IPR046960">
    <property type="entry name" value="PPR_At4g14850-like_plant"/>
</dbReference>
<dbReference type="GO" id="GO:0046422">
    <property type="term" value="F:violaxanthin de-epoxidase activity"/>
    <property type="evidence" value="ECO:0007669"/>
    <property type="project" value="InterPro"/>
</dbReference>
<dbReference type="FunFam" id="1.25.40.10:FF:000090">
    <property type="entry name" value="Pentatricopeptide repeat-containing protein, chloroplastic"/>
    <property type="match status" value="1"/>
</dbReference>
<accession>A0A199VKZ2</accession>
<dbReference type="EMBL" id="LSRQ01001455">
    <property type="protein sequence ID" value="OAY77754.1"/>
    <property type="molecule type" value="Genomic_DNA"/>
</dbReference>
<dbReference type="GO" id="GO:0009451">
    <property type="term" value="P:RNA modification"/>
    <property type="evidence" value="ECO:0007669"/>
    <property type="project" value="InterPro"/>
</dbReference>
<dbReference type="Pfam" id="PF12854">
    <property type="entry name" value="PPR_1"/>
    <property type="match status" value="1"/>
</dbReference>
<dbReference type="Pfam" id="PF07137">
    <property type="entry name" value="VDE"/>
    <property type="match status" value="1"/>
</dbReference>
<dbReference type="Gene3D" id="1.25.40.10">
    <property type="entry name" value="Tetratricopeptide repeat domain"/>
    <property type="match status" value="6"/>
</dbReference>
<dbReference type="PANTHER" id="PTHR47926:SF361">
    <property type="entry name" value="PENTACOTRIPEPTIDE-REPEAT REGION OF PRORP DOMAIN-CONTAINING PROTEIN"/>
    <property type="match status" value="1"/>
</dbReference>
<evidence type="ECO:0000313" key="6">
    <source>
        <dbReference type="Proteomes" id="UP000092600"/>
    </source>
</evidence>
<dbReference type="InterPro" id="IPR046848">
    <property type="entry name" value="E_motif"/>
</dbReference>
<feature type="repeat" description="PPR" evidence="3">
    <location>
        <begin position="181"/>
        <end position="215"/>
    </location>
</feature>
<dbReference type="InterPro" id="IPR002885">
    <property type="entry name" value="PPR_rpt"/>
</dbReference>
<dbReference type="InterPro" id="IPR012674">
    <property type="entry name" value="Calycin"/>
</dbReference>
<feature type="repeat" description="PPR" evidence="3">
    <location>
        <begin position="49"/>
        <end position="79"/>
    </location>
</feature>
<keyword evidence="1" id="KW-0677">Repeat</keyword>
<dbReference type="AlphaFoldDB" id="A0A199VKZ2"/>
<name>A0A199VKZ2_ANACO</name>
<dbReference type="FunFam" id="1.25.40.10:FF:000747">
    <property type="entry name" value="Pentatricopeptide repeat-containing protein mitochondrial"/>
    <property type="match status" value="1"/>
</dbReference>
<dbReference type="InterPro" id="IPR011990">
    <property type="entry name" value="TPR-like_helical_dom_sf"/>
</dbReference>
<dbReference type="NCBIfam" id="TIGR00756">
    <property type="entry name" value="PPR"/>
    <property type="match status" value="11"/>
</dbReference>
<protein>
    <submittedName>
        <fullName evidence="5">Pentatricopeptide repeat-containing protein</fullName>
    </submittedName>
</protein>
<sequence length="1229" mass="138698">MLRKHSQLRTSTLIYYKFLQSQSSVTYSAHRINATDDQNHYCIPIPNPDITSLNKLINDHSKLGNLASAAKLFDEMPERDVASWNSIMSSYARNDLYNEVLRIFSEMRLHGFMPNHTSISTALSACAKLGALEQGERIHGLSIKTRSSANVFVGTSLIAMYANCGASDSLFRVFDGIEYPNVASWNALISGYVLNHCIEDARRVFEKMPSRNVVSWTAMISGYIKVKKVSSAFELFNMMPAKNSVSWCVMIGGLICNGQYIEVIKLFGEMISKGDRATAPVVNKVISAYSGLKDIGGGRNIHGYTVKCGHHLCESIEASLVWMYCECLDIEEAQLEFEKMDRMYVGSWNTLICACINKQKVEEARNLFNGMAQRDKISWNSMINGYLKHNRIDDALKLFSMMLEPTVEATTALMSSFIENGRLHEARNLFRRMPHKDVTACTTMLFGYVKEGLLDKALDLFRKMPERSIVTYNIMISGFLQDGKVAEAYKLFNESPLHDATSWNGFIIGLVQNGLIDQAFLMYKKMVSSNINPSESVIASLVGSSSRLSKMVHGHQFHTVAMKLGLDSRLVVQNSLITMYSKCGDMLLAGQVFKDMGDRDVVSWNAIIYGHALNSLAENAIQMFENMRGTSIIPDEITFLSVLSACSYANLLEKAQLFFDSMRSDYRIEPKLAHYACMIDLLCRKGMIEEAKDLIDLMPFEPDSSVWTSLLSSCRANHNDKLAKHAANRIFTCNPLDRMPYLHLINLYGSTGRWNEIENLRNQMKNIRTSKKPDNKDISQCCSKNMADRLKWVDEGFEMLVFTDNSVLSDGVDHENLRKELSHSNMLVDVAVNNQEAVEWLRENSENIPNIICFESSPALVNKLGGSCIQLSGKQNFFTKLAEIAKPSNRKESSEVVKAVSDAWERHNSDDIRFCLLVIINSYIKPVPILKNLRTKGLSTINCMLKNCRSQLLNCLFDPNCRKALQCLNSCSPTDQVCNYRCIASYESPNLEAFSFCVLQKHNCLELDAEIPSKPYVAPLSIFRGEILSHEIAEDLFIGWLGNFEWSWRVIAGQNPAYDQFPCQYQLFYRGKAKGSFCYEPVFQVRTLDEKLVWRRRKYRVRRASVPGTFYFSVLDNGVVSKEFWTIVDVSDDLTWGLFHYSGAAQAAGLSYTGAVLVSPDGMYPPDSESQRVASALEKSSIKSWELHTVDNCSCINPPLGIPEGSRLHCKIETGRERWSLRNTDESVV</sequence>
<evidence type="ECO:0000313" key="5">
    <source>
        <dbReference type="EMBL" id="OAY77754.1"/>
    </source>
</evidence>
<evidence type="ECO:0000256" key="1">
    <source>
        <dbReference type="ARBA" id="ARBA00022737"/>
    </source>
</evidence>
<dbReference type="Pfam" id="PF20431">
    <property type="entry name" value="E_motif"/>
    <property type="match status" value="1"/>
</dbReference>
<evidence type="ECO:0000256" key="2">
    <source>
        <dbReference type="ARBA" id="ARBA00022946"/>
    </source>
</evidence>
<evidence type="ECO:0000256" key="3">
    <source>
        <dbReference type="PROSITE-ProRule" id="PRU00708"/>
    </source>
</evidence>
<dbReference type="Pfam" id="PF13041">
    <property type="entry name" value="PPR_2"/>
    <property type="match status" value="2"/>
</dbReference>
<proteinExistence type="predicted"/>
<feature type="repeat" description="PPR" evidence="3">
    <location>
        <begin position="499"/>
        <end position="533"/>
    </location>
</feature>
<keyword evidence="2" id="KW-0809">Transit peptide</keyword>
<feature type="repeat" description="PPR" evidence="3">
    <location>
        <begin position="243"/>
        <end position="277"/>
    </location>
</feature>
<gene>
    <name evidence="5" type="ORF">ACMD2_07255</name>
</gene>
<comment type="caution">
    <text evidence="5">The sequence shown here is derived from an EMBL/GenBank/DDBJ whole genome shotgun (WGS) entry which is preliminary data.</text>
</comment>
<dbReference type="GO" id="GO:0003723">
    <property type="term" value="F:RNA binding"/>
    <property type="evidence" value="ECO:0007669"/>
    <property type="project" value="InterPro"/>
</dbReference>
<feature type="repeat" description="PPR" evidence="3">
    <location>
        <begin position="80"/>
        <end position="114"/>
    </location>
</feature>
<dbReference type="InterPro" id="IPR010788">
    <property type="entry name" value="VDE_dom"/>
</dbReference>
<feature type="repeat" description="PPR" evidence="3">
    <location>
        <begin position="375"/>
        <end position="409"/>
    </location>
</feature>
<feature type="repeat" description="PPR" evidence="3">
    <location>
        <begin position="437"/>
        <end position="471"/>
    </location>
</feature>
<evidence type="ECO:0000259" key="4">
    <source>
        <dbReference type="Pfam" id="PF07137"/>
    </source>
</evidence>
<feature type="repeat" description="PPR" evidence="3">
    <location>
        <begin position="600"/>
        <end position="634"/>
    </location>
</feature>
<dbReference type="PANTHER" id="PTHR47926">
    <property type="entry name" value="PENTATRICOPEPTIDE REPEAT-CONTAINING PROTEIN"/>
    <property type="match status" value="1"/>
</dbReference>
<dbReference type="Pfam" id="PF01535">
    <property type="entry name" value="PPR"/>
    <property type="match status" value="8"/>
</dbReference>
<dbReference type="Proteomes" id="UP000092600">
    <property type="component" value="Unassembled WGS sequence"/>
</dbReference>
<dbReference type="Gene3D" id="2.40.128.20">
    <property type="match status" value="1"/>
</dbReference>
<feature type="domain" description="VDE lipocalin" evidence="4">
    <location>
        <begin position="941"/>
        <end position="1192"/>
    </location>
</feature>